<name>A0ABD3I3L6_9MARC</name>
<dbReference type="EMBL" id="JBJQOH010000002">
    <property type="protein sequence ID" value="KAL3697846.1"/>
    <property type="molecule type" value="Genomic_DNA"/>
</dbReference>
<gene>
    <name evidence="2" type="ORF">R1sor_011922</name>
</gene>
<dbReference type="AlphaFoldDB" id="A0ABD3I3L6"/>
<evidence type="ECO:0000256" key="1">
    <source>
        <dbReference type="SAM" id="MobiDB-lite"/>
    </source>
</evidence>
<accession>A0ABD3I3L6</accession>
<evidence type="ECO:0000313" key="2">
    <source>
        <dbReference type="EMBL" id="KAL3697846.1"/>
    </source>
</evidence>
<proteinExistence type="predicted"/>
<dbReference type="Proteomes" id="UP001633002">
    <property type="component" value="Unassembled WGS sequence"/>
</dbReference>
<evidence type="ECO:0008006" key="4">
    <source>
        <dbReference type="Google" id="ProtNLM"/>
    </source>
</evidence>
<sequence length="712" mass="80500">MASRADPTRYTRCDCSYMCRRVCPELGYQFVNYRTKQRHLKHDSAGTVTSAVVVSREKVRLQQASAPSQIAEVETNDAPNVNRRPTPTNQNFVHRATIWRYNHLASVQRSFFSSQQTLPDLAQDEGFQDNPYSPSRAADQCAGDTSPSITAYQPTLDEAIYMATWRLQFLMDEANVTADMQNSILRCLFDSSQMPTRRLDGILDYSGVSLGTLMRHAGAEWTGGELGLRTLSSLESILNTYRGVGMASVVRWRLCIGVSDTRHAAVPFGESSQDEYIQSRGEKCVCSNTPSSGMKRDCDSCSERCTVEECRLMRKAMIPFDYISMSGLFRNLCSCRTICEEMLSMWRARDRWIGYDGDLSPPYPIREWWDGTKAKEGDPRNLVIMGYWDGFQSSTTVVRNTWIVGIKVLNTGSNGKLPAMPVLFIPNTTDESTNKLDILDAALEPFIRDCINLFVNGVELDYAYPTELVHGVSTLSSRFTLRCMLMMFLGDHPAQCKFAGFSTGGFAGCRRCECLSRWRSMPGVGLGGIVEYHDNRKCHRHPPRARSIQELHDSALQIARCETSAQRKEITRRSGVVSKTRAWRLVDGLVLDLSQDLTFDVMHVLALCLFKKYIELLRKDTMDSPQRKSALSRAMADVTTTKPSSITGRWPRDIFTRIGYFKAEECSKFMLYCVPHILHEVGYHPDDALHQLGALLVQIARMFYLLHRSHQG</sequence>
<reference evidence="2 3" key="1">
    <citation type="submission" date="2024-09" db="EMBL/GenBank/DDBJ databases">
        <title>Chromosome-scale assembly of Riccia sorocarpa.</title>
        <authorList>
            <person name="Paukszto L."/>
        </authorList>
    </citation>
    <scope>NUCLEOTIDE SEQUENCE [LARGE SCALE GENOMIC DNA]</scope>
    <source>
        <strain evidence="2">LP-2024</strain>
        <tissue evidence="2">Aerial parts of the thallus</tissue>
    </source>
</reference>
<comment type="caution">
    <text evidence="2">The sequence shown here is derived from an EMBL/GenBank/DDBJ whole genome shotgun (WGS) entry which is preliminary data.</text>
</comment>
<keyword evidence="3" id="KW-1185">Reference proteome</keyword>
<evidence type="ECO:0000313" key="3">
    <source>
        <dbReference type="Proteomes" id="UP001633002"/>
    </source>
</evidence>
<protein>
    <recommendedName>
        <fullName evidence="4">Transposase</fullName>
    </recommendedName>
</protein>
<organism evidence="2 3">
    <name type="scientific">Riccia sorocarpa</name>
    <dbReference type="NCBI Taxonomy" id="122646"/>
    <lineage>
        <taxon>Eukaryota</taxon>
        <taxon>Viridiplantae</taxon>
        <taxon>Streptophyta</taxon>
        <taxon>Embryophyta</taxon>
        <taxon>Marchantiophyta</taxon>
        <taxon>Marchantiopsida</taxon>
        <taxon>Marchantiidae</taxon>
        <taxon>Marchantiales</taxon>
        <taxon>Ricciaceae</taxon>
        <taxon>Riccia</taxon>
    </lineage>
</organism>
<feature type="region of interest" description="Disordered" evidence="1">
    <location>
        <begin position="122"/>
        <end position="146"/>
    </location>
</feature>